<dbReference type="SUPFAM" id="SSF53448">
    <property type="entry name" value="Nucleotide-diphospho-sugar transferases"/>
    <property type="match status" value="1"/>
</dbReference>
<organism evidence="2">
    <name type="scientific">marine metagenome</name>
    <dbReference type="NCBI Taxonomy" id="408172"/>
    <lineage>
        <taxon>unclassified sequences</taxon>
        <taxon>metagenomes</taxon>
        <taxon>ecological metagenomes</taxon>
    </lineage>
</organism>
<feature type="domain" description="Glycosyltransferase 2-like" evidence="1">
    <location>
        <begin position="5"/>
        <end position="88"/>
    </location>
</feature>
<dbReference type="PANTHER" id="PTHR22916:SF3">
    <property type="entry name" value="UDP-GLCNAC:BETAGAL BETA-1,3-N-ACETYLGLUCOSAMINYLTRANSFERASE-LIKE PROTEIN 1"/>
    <property type="match status" value="1"/>
</dbReference>
<sequence length="88" mass="9940">VPRVSVVTSVYNGELYLKECIESILNQTFRDFEYIILNNGSTDNTSEILKLYTDPRLRVIHQENLGISRSLNKGIDLSSSDLIAHLDA</sequence>
<dbReference type="Pfam" id="PF00535">
    <property type="entry name" value="Glycos_transf_2"/>
    <property type="match status" value="1"/>
</dbReference>
<accession>A0A383F1D1</accession>
<evidence type="ECO:0000259" key="1">
    <source>
        <dbReference type="Pfam" id="PF00535"/>
    </source>
</evidence>
<dbReference type="Gene3D" id="3.90.550.10">
    <property type="entry name" value="Spore Coat Polysaccharide Biosynthesis Protein SpsA, Chain A"/>
    <property type="match status" value="1"/>
</dbReference>
<name>A0A383F1D1_9ZZZZ</name>
<dbReference type="InterPro" id="IPR029044">
    <property type="entry name" value="Nucleotide-diphossugar_trans"/>
</dbReference>
<dbReference type="PANTHER" id="PTHR22916">
    <property type="entry name" value="GLYCOSYLTRANSFERASE"/>
    <property type="match status" value="1"/>
</dbReference>
<dbReference type="EMBL" id="UINC01230701">
    <property type="protein sequence ID" value="SVE62936.1"/>
    <property type="molecule type" value="Genomic_DNA"/>
</dbReference>
<dbReference type="InterPro" id="IPR001173">
    <property type="entry name" value="Glyco_trans_2-like"/>
</dbReference>
<dbReference type="AlphaFoldDB" id="A0A383F1D1"/>
<feature type="non-terminal residue" evidence="2">
    <location>
        <position position="88"/>
    </location>
</feature>
<dbReference type="GO" id="GO:0016758">
    <property type="term" value="F:hexosyltransferase activity"/>
    <property type="evidence" value="ECO:0007669"/>
    <property type="project" value="UniProtKB-ARBA"/>
</dbReference>
<protein>
    <recommendedName>
        <fullName evidence="1">Glycosyltransferase 2-like domain-containing protein</fullName>
    </recommendedName>
</protein>
<reference evidence="2" key="1">
    <citation type="submission" date="2018-05" db="EMBL/GenBank/DDBJ databases">
        <authorList>
            <person name="Lanie J.A."/>
            <person name="Ng W.-L."/>
            <person name="Kazmierczak K.M."/>
            <person name="Andrzejewski T.M."/>
            <person name="Davidsen T.M."/>
            <person name="Wayne K.J."/>
            <person name="Tettelin H."/>
            <person name="Glass J.I."/>
            <person name="Rusch D."/>
            <person name="Podicherti R."/>
            <person name="Tsui H.-C.T."/>
            <person name="Winkler M.E."/>
        </authorList>
    </citation>
    <scope>NUCLEOTIDE SEQUENCE</scope>
</reference>
<evidence type="ECO:0000313" key="2">
    <source>
        <dbReference type="EMBL" id="SVE62936.1"/>
    </source>
</evidence>
<feature type="non-terminal residue" evidence="2">
    <location>
        <position position="1"/>
    </location>
</feature>
<gene>
    <name evidence="2" type="ORF">METZ01_LOCUS515790</name>
</gene>
<proteinExistence type="predicted"/>